<dbReference type="RefSeq" id="WP_210509355.1">
    <property type="nucleotide sequence ID" value="NZ_JAFIDN010000001.1"/>
</dbReference>
<organism evidence="2 3">
    <name type="scientific">Natronogracilivirga saccharolytica</name>
    <dbReference type="NCBI Taxonomy" id="2812953"/>
    <lineage>
        <taxon>Bacteria</taxon>
        <taxon>Pseudomonadati</taxon>
        <taxon>Balneolota</taxon>
        <taxon>Balneolia</taxon>
        <taxon>Balneolales</taxon>
        <taxon>Cyclonatronaceae</taxon>
        <taxon>Natronogracilivirga</taxon>
    </lineage>
</organism>
<proteinExistence type="predicted"/>
<evidence type="ECO:0000256" key="1">
    <source>
        <dbReference type="SAM" id="SignalP"/>
    </source>
</evidence>
<comment type="caution">
    <text evidence="2">The sequence shown here is derived from an EMBL/GenBank/DDBJ whole genome shotgun (WGS) entry which is preliminary data.</text>
</comment>
<name>A0A8J7UT96_9BACT</name>
<keyword evidence="3" id="KW-1185">Reference proteome</keyword>
<evidence type="ECO:0000313" key="3">
    <source>
        <dbReference type="Proteomes" id="UP000673975"/>
    </source>
</evidence>
<dbReference type="AlphaFoldDB" id="A0A8J7UT96"/>
<sequence>MATFFKTLSLAFIGLLMAVTGNALAQVTIAPTALFIDDTSRFGTFIVINGSSQTQEVSLSFQFGYPDTDENGQSFMNYDDEQAREKYSMADWVRVFPRSFTLEPDERQTVRMTVRPPQDIADGTYWTRIKTASNPAVPDIDDEVTDGVQAQITFRFEQVTAGFYKHGDVNTGVEIKAVDVKDSGNQKEIEAEVVRTGNSPFLGSMFLTVRNSDDEVVYERRKSTTVYMDVIRRMAFDTSEFSSGEYSAEVRFESQRPDISSRDIVQTTPVTETVSFRISE</sequence>
<gene>
    <name evidence="2" type="ORF">NATSA_00440</name>
</gene>
<keyword evidence="1" id="KW-0732">Signal</keyword>
<dbReference type="SUPFAM" id="SSF49354">
    <property type="entry name" value="PapD-like"/>
    <property type="match status" value="1"/>
</dbReference>
<dbReference type="InterPro" id="IPR008962">
    <property type="entry name" value="PapD-like_sf"/>
</dbReference>
<evidence type="ECO:0000313" key="2">
    <source>
        <dbReference type="EMBL" id="MBP3191120.1"/>
    </source>
</evidence>
<accession>A0A8J7UT96</accession>
<dbReference type="EMBL" id="JAFIDN010000001">
    <property type="protein sequence ID" value="MBP3191120.1"/>
    <property type="molecule type" value="Genomic_DNA"/>
</dbReference>
<protein>
    <submittedName>
        <fullName evidence="2">Uncharacterized protein</fullName>
    </submittedName>
</protein>
<dbReference type="Proteomes" id="UP000673975">
    <property type="component" value="Unassembled WGS sequence"/>
</dbReference>
<feature type="signal peptide" evidence="1">
    <location>
        <begin position="1"/>
        <end position="25"/>
    </location>
</feature>
<feature type="chain" id="PRO_5035221150" evidence="1">
    <location>
        <begin position="26"/>
        <end position="280"/>
    </location>
</feature>
<reference evidence="2" key="1">
    <citation type="submission" date="2021-02" db="EMBL/GenBank/DDBJ databases">
        <title>Natronogracilivirga saccharolytica gen. nov. sp. nov. a new anaerobic, haloalkiliphilic carbohydrate-fermenting bacterium from soda lake and proposing of Cyclonatronumiaceae fam. nov. in the phylum Balneolaeota.</title>
        <authorList>
            <person name="Zhilina T.N."/>
            <person name="Sorokin D.Y."/>
            <person name="Zavarzina D.G."/>
            <person name="Toshchakov S.V."/>
            <person name="Kublanov I.V."/>
        </authorList>
    </citation>
    <scope>NUCLEOTIDE SEQUENCE</scope>
    <source>
        <strain evidence="2">Z-1702</strain>
    </source>
</reference>